<gene>
    <name evidence="1" type="ORF">Tci_696545</name>
</gene>
<comment type="caution">
    <text evidence="1">The sequence shown here is derived from an EMBL/GenBank/DDBJ whole genome shotgun (WGS) entry which is preliminary data.</text>
</comment>
<dbReference type="EMBL" id="BKCJ010584182">
    <property type="protein sequence ID" value="GFB24574.1"/>
    <property type="molecule type" value="Genomic_DNA"/>
</dbReference>
<name>A0A699L900_TANCI</name>
<proteinExistence type="predicted"/>
<protein>
    <recommendedName>
        <fullName evidence="2">Reverse transcriptase domain-containing protein</fullName>
    </recommendedName>
</protein>
<reference evidence="1" key="1">
    <citation type="journal article" date="2019" name="Sci. Rep.">
        <title>Draft genome of Tanacetum cinerariifolium, the natural source of mosquito coil.</title>
        <authorList>
            <person name="Yamashiro T."/>
            <person name="Shiraishi A."/>
            <person name="Satake H."/>
            <person name="Nakayama K."/>
        </authorList>
    </citation>
    <scope>NUCLEOTIDE SEQUENCE</scope>
</reference>
<feature type="non-terminal residue" evidence="1">
    <location>
        <position position="1"/>
    </location>
</feature>
<organism evidence="1">
    <name type="scientific">Tanacetum cinerariifolium</name>
    <name type="common">Dalmatian daisy</name>
    <name type="synonym">Chrysanthemum cinerariifolium</name>
    <dbReference type="NCBI Taxonomy" id="118510"/>
    <lineage>
        <taxon>Eukaryota</taxon>
        <taxon>Viridiplantae</taxon>
        <taxon>Streptophyta</taxon>
        <taxon>Embryophyta</taxon>
        <taxon>Tracheophyta</taxon>
        <taxon>Spermatophyta</taxon>
        <taxon>Magnoliopsida</taxon>
        <taxon>eudicotyledons</taxon>
        <taxon>Gunneridae</taxon>
        <taxon>Pentapetalae</taxon>
        <taxon>asterids</taxon>
        <taxon>campanulids</taxon>
        <taxon>Asterales</taxon>
        <taxon>Asteraceae</taxon>
        <taxon>Asteroideae</taxon>
        <taxon>Anthemideae</taxon>
        <taxon>Anthemidinae</taxon>
        <taxon>Tanacetum</taxon>
    </lineage>
</organism>
<dbReference type="AlphaFoldDB" id="A0A699L900"/>
<evidence type="ECO:0008006" key="2">
    <source>
        <dbReference type="Google" id="ProtNLM"/>
    </source>
</evidence>
<accession>A0A699L900</accession>
<sequence length="286" mass="32968">CIEVCKEQKKNMEDTMLELIEVCRQKEFHCMQDNKHEVKNVVEQPTERETRIAKSLQNFRVIHKTSSISLNNMSQISPVHAIAPVLPNEELEYSLSMVYEHLNTTPETESNEIINSGVEELVPILKECEVTSEDQRECDVPVCENSPIFEDLSEIFSDSNNDDISSDDDAFKDIEYVEASPLDPELVSLEEENIEEEEFNLEEIQDGIENFDYDSKGDIHFLEELLVDDSILFPENESLDHHNYLLFPCPPPEPPDVEFFFDSKLDVIVEEISDKLNEDECFNPGE</sequence>
<evidence type="ECO:0000313" key="1">
    <source>
        <dbReference type="EMBL" id="GFB24574.1"/>
    </source>
</evidence>